<feature type="domain" description="HD-GYP" evidence="1">
    <location>
        <begin position="106"/>
        <end position="302"/>
    </location>
</feature>
<dbReference type="EMBL" id="WTVR01000040">
    <property type="protein sequence ID" value="NMF90369.1"/>
    <property type="molecule type" value="Genomic_DNA"/>
</dbReference>
<dbReference type="PROSITE" id="PS51832">
    <property type="entry name" value="HD_GYP"/>
    <property type="match status" value="1"/>
</dbReference>
<dbReference type="RefSeq" id="WP_169207711.1">
    <property type="nucleotide sequence ID" value="NZ_CP059560.1"/>
</dbReference>
<dbReference type="Gene3D" id="1.10.3210.10">
    <property type="entry name" value="Hypothetical protein af1432"/>
    <property type="match status" value="1"/>
</dbReference>
<dbReference type="Pfam" id="PF13487">
    <property type="entry name" value="HD_5"/>
    <property type="match status" value="1"/>
</dbReference>
<evidence type="ECO:0000313" key="2">
    <source>
        <dbReference type="EMBL" id="NMF90369.1"/>
    </source>
</evidence>
<dbReference type="InterPro" id="IPR037522">
    <property type="entry name" value="HD_GYP_dom"/>
</dbReference>
<dbReference type="PANTHER" id="PTHR43155">
    <property type="entry name" value="CYCLIC DI-GMP PHOSPHODIESTERASE PA4108-RELATED"/>
    <property type="match status" value="1"/>
</dbReference>
<name>A0ABX1MWM0_9RHOO</name>
<keyword evidence="3" id="KW-1185">Reference proteome</keyword>
<evidence type="ECO:0000313" key="3">
    <source>
        <dbReference type="Proteomes" id="UP000652074"/>
    </source>
</evidence>
<protein>
    <submittedName>
        <fullName evidence="2">HD domain-containing protein</fullName>
    </submittedName>
</protein>
<comment type="caution">
    <text evidence="2">The sequence shown here is derived from an EMBL/GenBank/DDBJ whole genome shotgun (WGS) entry which is preliminary data.</text>
</comment>
<dbReference type="SUPFAM" id="SSF109604">
    <property type="entry name" value="HD-domain/PDEase-like"/>
    <property type="match status" value="1"/>
</dbReference>
<evidence type="ECO:0000259" key="1">
    <source>
        <dbReference type="PROSITE" id="PS51832"/>
    </source>
</evidence>
<gene>
    <name evidence="2" type="ORF">GPA26_18015</name>
</gene>
<dbReference type="SMART" id="SM00471">
    <property type="entry name" value="HDc"/>
    <property type="match status" value="1"/>
</dbReference>
<sequence>MLFNSVNQHCLGRIVELAETRTVEAAEDIYDERGMKLWAKGKPVSADLQEKLLRRKLAKPLEATLTVDGAIAFGDVASACSAHIEQNPLLGRIVNRDAMGLINNMRNVPLPPPLRLLLTAAHAKGSGSFKHALSAVVICAGIAARLNASDHDAQLLLVAALVHDLGEMYINPDFLRDSYRLQPGEWKHVASHPRVGQLLIAELTTLPAAIGQCVAHHHERLDGSGYPNQVGRSSHSRLGSWLAVADSVGAILARGDDGAALRASLALRIVPEEFDHDAVAVVTQALRNGEDVFGTTPEGDFATRIQESCRRMNAAITEAELLIAKGQTPFLRQTATNALALLHNLLKSLRSTGVIEANSLGAGNLDGELIAEINLVIREIEWRMRNLARNLHLRAEAQAEGTPLEWLAPLIHELDGSNTAATISPQTASAHNEVPAAAVQAG</sequence>
<proteinExistence type="predicted"/>
<accession>A0ABX1MWM0</accession>
<dbReference type="Proteomes" id="UP000652074">
    <property type="component" value="Unassembled WGS sequence"/>
</dbReference>
<dbReference type="CDD" id="cd00077">
    <property type="entry name" value="HDc"/>
    <property type="match status" value="1"/>
</dbReference>
<reference evidence="2 3" key="1">
    <citation type="submission" date="2019-12" db="EMBL/GenBank/DDBJ databases">
        <title>Comparative genomics gives insights into the taxonomy of the Azoarcus-Aromatoleum group and reveals separate origins of nif in the plant-associated Azoarcus and non-plant-associated Aromatoleum sub-groups.</title>
        <authorList>
            <person name="Lafos M."/>
            <person name="Maluk M."/>
            <person name="Batista M."/>
            <person name="Junghare M."/>
            <person name="Carmona M."/>
            <person name="Faoro H."/>
            <person name="Cruz L.M."/>
            <person name="Battistoni F."/>
            <person name="De Souza E."/>
            <person name="Pedrosa F."/>
            <person name="Chen W.-M."/>
            <person name="Poole P.S."/>
            <person name="Dixon R.A."/>
            <person name="James E.K."/>
        </authorList>
    </citation>
    <scope>NUCLEOTIDE SEQUENCE [LARGE SCALE GENOMIC DNA]</scope>
    <source>
        <strain evidence="2 3">ToN1</strain>
    </source>
</reference>
<dbReference type="InterPro" id="IPR003607">
    <property type="entry name" value="HD/PDEase_dom"/>
</dbReference>
<dbReference type="PANTHER" id="PTHR43155:SF2">
    <property type="entry name" value="CYCLIC DI-GMP PHOSPHODIESTERASE PA4108"/>
    <property type="match status" value="1"/>
</dbReference>
<organism evidence="2 3">
    <name type="scientific">Aromatoleum petrolei</name>
    <dbReference type="NCBI Taxonomy" id="76116"/>
    <lineage>
        <taxon>Bacteria</taxon>
        <taxon>Pseudomonadati</taxon>
        <taxon>Pseudomonadota</taxon>
        <taxon>Betaproteobacteria</taxon>
        <taxon>Rhodocyclales</taxon>
        <taxon>Rhodocyclaceae</taxon>
        <taxon>Aromatoleum</taxon>
    </lineage>
</organism>